<feature type="signal peptide" evidence="2">
    <location>
        <begin position="1"/>
        <end position="23"/>
    </location>
</feature>
<dbReference type="Proteomes" id="UP000477311">
    <property type="component" value="Unassembled WGS sequence"/>
</dbReference>
<feature type="domain" description="DUF5666" evidence="3">
    <location>
        <begin position="54"/>
        <end position="116"/>
    </location>
</feature>
<sequence length="142" mass="14803">MKRTIATVLAAALAGLVLHTGTAAEPQKPAADTTTEHSAVPKPRANARPRPLSGRIAEVDQVHKTLTVGKTIVYITSETRITKDGKPAVLADAKPGDEVGISYVPAEDGRYIARSVRIGPKADSTPKPGGQKPGAPRSTGQH</sequence>
<comment type="caution">
    <text evidence="4">The sequence shown here is derived from an EMBL/GenBank/DDBJ whole genome shotgun (WGS) entry which is preliminary data.</text>
</comment>
<keyword evidence="2" id="KW-0732">Signal</keyword>
<feature type="chain" id="PRO_5026835082" description="DUF5666 domain-containing protein" evidence="2">
    <location>
        <begin position="24"/>
        <end position="142"/>
    </location>
</feature>
<evidence type="ECO:0000313" key="5">
    <source>
        <dbReference type="Proteomes" id="UP000477311"/>
    </source>
</evidence>
<dbReference type="AlphaFoldDB" id="A0A6M1RFF1"/>
<gene>
    <name evidence="4" type="ORF">G4L39_02850</name>
</gene>
<dbReference type="InterPro" id="IPR043724">
    <property type="entry name" value="DUF5666"/>
</dbReference>
<reference evidence="4 5" key="1">
    <citation type="submission" date="2020-02" db="EMBL/GenBank/DDBJ databases">
        <title>Draft genome sequence of Limisphaera ngatamarikiensis NGM72.4T, a thermophilic Verrucomicrobia grouped in subdivision 3.</title>
        <authorList>
            <person name="Carere C.R."/>
            <person name="Steen J."/>
            <person name="Hugenholtz P."/>
            <person name="Stott M.B."/>
        </authorList>
    </citation>
    <scope>NUCLEOTIDE SEQUENCE [LARGE SCALE GENOMIC DNA]</scope>
    <source>
        <strain evidence="4 5">NGM72.4</strain>
    </source>
</reference>
<name>A0A6M1RFF1_9BACT</name>
<evidence type="ECO:0000256" key="2">
    <source>
        <dbReference type="SAM" id="SignalP"/>
    </source>
</evidence>
<organism evidence="4 5">
    <name type="scientific">Limisphaera ngatamarikiensis</name>
    <dbReference type="NCBI Taxonomy" id="1324935"/>
    <lineage>
        <taxon>Bacteria</taxon>
        <taxon>Pseudomonadati</taxon>
        <taxon>Verrucomicrobiota</taxon>
        <taxon>Verrucomicrobiia</taxon>
        <taxon>Limisphaerales</taxon>
        <taxon>Limisphaeraceae</taxon>
        <taxon>Limisphaera</taxon>
    </lineage>
</organism>
<proteinExistence type="predicted"/>
<evidence type="ECO:0000313" key="4">
    <source>
        <dbReference type="EMBL" id="NGO38336.1"/>
    </source>
</evidence>
<feature type="region of interest" description="Disordered" evidence="1">
    <location>
        <begin position="116"/>
        <end position="142"/>
    </location>
</feature>
<evidence type="ECO:0000259" key="3">
    <source>
        <dbReference type="Pfam" id="PF18914"/>
    </source>
</evidence>
<evidence type="ECO:0000256" key="1">
    <source>
        <dbReference type="SAM" id="MobiDB-lite"/>
    </source>
</evidence>
<feature type="region of interest" description="Disordered" evidence="1">
    <location>
        <begin position="24"/>
        <end position="52"/>
    </location>
</feature>
<protein>
    <recommendedName>
        <fullName evidence="3">DUF5666 domain-containing protein</fullName>
    </recommendedName>
</protein>
<accession>A0A6M1RFF1</accession>
<dbReference type="RefSeq" id="WP_165105745.1">
    <property type="nucleotide sequence ID" value="NZ_JAAKYA010000014.1"/>
</dbReference>
<dbReference type="Pfam" id="PF18914">
    <property type="entry name" value="DUF5666"/>
    <property type="match status" value="1"/>
</dbReference>
<keyword evidence="5" id="KW-1185">Reference proteome</keyword>
<dbReference type="EMBL" id="JAAKYA010000014">
    <property type="protein sequence ID" value="NGO38336.1"/>
    <property type="molecule type" value="Genomic_DNA"/>
</dbReference>